<dbReference type="InterPro" id="IPR036890">
    <property type="entry name" value="HATPase_C_sf"/>
</dbReference>
<protein>
    <recommendedName>
        <fullName evidence="2">Signal transduction histidine kinase internal region domain-containing protein</fullName>
    </recommendedName>
</protein>
<dbReference type="AlphaFoldDB" id="A0A0C1FRB6"/>
<dbReference type="Proteomes" id="UP000031246">
    <property type="component" value="Unassembled WGS sequence"/>
</dbReference>
<feature type="domain" description="Signal transduction histidine kinase internal region" evidence="2">
    <location>
        <begin position="319"/>
        <end position="396"/>
    </location>
</feature>
<dbReference type="EMBL" id="JSYN01000010">
    <property type="protein sequence ID" value="KIA94308.1"/>
    <property type="molecule type" value="Genomic_DNA"/>
</dbReference>
<dbReference type="PANTHER" id="PTHR34220:SF7">
    <property type="entry name" value="SENSOR HISTIDINE KINASE YPDA"/>
    <property type="match status" value="1"/>
</dbReference>
<dbReference type="InterPro" id="IPR010559">
    <property type="entry name" value="Sig_transdc_His_kin_internal"/>
</dbReference>
<feature type="transmembrane region" description="Helical" evidence="1">
    <location>
        <begin position="94"/>
        <end position="115"/>
    </location>
</feature>
<keyword evidence="1" id="KW-0812">Transmembrane</keyword>
<dbReference type="PANTHER" id="PTHR34220">
    <property type="entry name" value="SENSOR HISTIDINE KINASE YPDA"/>
    <property type="match status" value="1"/>
</dbReference>
<comment type="caution">
    <text evidence="3">The sequence shown here is derived from an EMBL/GenBank/DDBJ whole genome shotgun (WGS) entry which is preliminary data.</text>
</comment>
<dbReference type="Pfam" id="PF06580">
    <property type="entry name" value="His_kinase"/>
    <property type="match status" value="1"/>
</dbReference>
<feature type="transmembrane region" description="Helical" evidence="1">
    <location>
        <begin position="244"/>
        <end position="268"/>
    </location>
</feature>
<feature type="transmembrane region" description="Helical" evidence="1">
    <location>
        <begin position="21"/>
        <end position="41"/>
    </location>
</feature>
<dbReference type="InterPro" id="IPR050640">
    <property type="entry name" value="Bact_2-comp_sensor_kinase"/>
</dbReference>
<gene>
    <name evidence="3" type="ORF">OC25_10330</name>
</gene>
<keyword evidence="1" id="KW-1133">Transmembrane helix</keyword>
<dbReference type="GO" id="GO:0016020">
    <property type="term" value="C:membrane"/>
    <property type="evidence" value="ECO:0007669"/>
    <property type="project" value="InterPro"/>
</dbReference>
<sequence>MEIISGNPASEKAKNINQLEFWISTTLYILALISICTQTTYNSGYSYHFSASSIEYSVMKNFFLPEMFKISVVYISFLLFNFCFMPQLSRKNNIALNIILSILVTGFSIVGWMVANTYAQAYRLVDFDNMSNAYDMLFGEAFTYVFFLYLLFNAYAFFNERGLELLNKIQFLRDYNHNIVQEIFTTTRIWLISLLVFAAVLSFKLDYDLLVIWLIAPPVNIFLAFCSIYYIIPNLRKNQKGFGRYFWGNVAVSSLITLLLLIMLVPFMRNGETVPVTLILAAIAMVCITTPLAWYIYKNKFEKQTEIQMLKTELGKSDASLNFLKSQINPHFLFNALNTLFGTALQENAERTGEGIQKLGDMMRFMLHENTQDKISLTREVEYLNNYIDLQKLRTSRSADIRIEAQIEEQINNLQITPMLLIPFIENAFKHGISLQQPSYIKMTLQTKESTLYFDVSNSIYIKADNDPEKLKSGIGLENVKQRLSLLYPGKHELIIRESANEFFVHLTLELV</sequence>
<feature type="transmembrane region" description="Helical" evidence="1">
    <location>
        <begin position="141"/>
        <end position="158"/>
    </location>
</feature>
<dbReference type="Gene3D" id="3.30.565.10">
    <property type="entry name" value="Histidine kinase-like ATPase, C-terminal domain"/>
    <property type="match status" value="1"/>
</dbReference>
<feature type="transmembrane region" description="Helical" evidence="1">
    <location>
        <begin position="179"/>
        <end position="203"/>
    </location>
</feature>
<organism evidence="3 4">
    <name type="scientific">Pedobacter kyungheensis</name>
    <dbReference type="NCBI Taxonomy" id="1069985"/>
    <lineage>
        <taxon>Bacteria</taxon>
        <taxon>Pseudomonadati</taxon>
        <taxon>Bacteroidota</taxon>
        <taxon>Sphingobacteriia</taxon>
        <taxon>Sphingobacteriales</taxon>
        <taxon>Sphingobacteriaceae</taxon>
        <taxon>Pedobacter</taxon>
    </lineage>
</organism>
<feature type="transmembrane region" description="Helical" evidence="1">
    <location>
        <begin position="209"/>
        <end position="232"/>
    </location>
</feature>
<accession>A0A0C1FRB6</accession>
<evidence type="ECO:0000259" key="2">
    <source>
        <dbReference type="Pfam" id="PF06580"/>
    </source>
</evidence>
<dbReference type="RefSeq" id="WP_039475315.1">
    <property type="nucleotide sequence ID" value="NZ_JSYN01000010.1"/>
</dbReference>
<dbReference type="GO" id="GO:0000155">
    <property type="term" value="F:phosphorelay sensor kinase activity"/>
    <property type="evidence" value="ECO:0007669"/>
    <property type="project" value="InterPro"/>
</dbReference>
<keyword evidence="4" id="KW-1185">Reference proteome</keyword>
<reference evidence="3 4" key="1">
    <citation type="submission" date="2014-10" db="EMBL/GenBank/DDBJ databases">
        <title>Pedobacter Kyungheensis.</title>
        <authorList>
            <person name="Anderson B.M."/>
            <person name="Newman J.D."/>
        </authorList>
    </citation>
    <scope>NUCLEOTIDE SEQUENCE [LARGE SCALE GENOMIC DNA]</scope>
    <source>
        <strain evidence="3 4">KACC 16221</strain>
    </source>
</reference>
<proteinExistence type="predicted"/>
<name>A0A0C1FRB6_9SPHI</name>
<keyword evidence="1" id="KW-0472">Membrane</keyword>
<evidence type="ECO:0000313" key="4">
    <source>
        <dbReference type="Proteomes" id="UP000031246"/>
    </source>
</evidence>
<feature type="transmembrane region" description="Helical" evidence="1">
    <location>
        <begin position="274"/>
        <end position="297"/>
    </location>
</feature>
<evidence type="ECO:0000256" key="1">
    <source>
        <dbReference type="SAM" id="Phobius"/>
    </source>
</evidence>
<dbReference type="OrthoDB" id="9792992at2"/>
<evidence type="ECO:0000313" key="3">
    <source>
        <dbReference type="EMBL" id="KIA94308.1"/>
    </source>
</evidence>
<feature type="transmembrane region" description="Helical" evidence="1">
    <location>
        <begin position="61"/>
        <end position="82"/>
    </location>
</feature>